<feature type="domain" description="Response regulatory" evidence="6">
    <location>
        <begin position="6"/>
        <end position="120"/>
    </location>
</feature>
<proteinExistence type="predicted"/>
<dbReference type="SMART" id="SM00862">
    <property type="entry name" value="Trans_reg_C"/>
    <property type="match status" value="1"/>
</dbReference>
<gene>
    <name evidence="8" type="ORF">GCM10009118_19760</name>
</gene>
<protein>
    <submittedName>
        <fullName evidence="8">Response regulator transcription factor</fullName>
    </submittedName>
</protein>
<dbReference type="Proteomes" id="UP001501126">
    <property type="component" value="Unassembled WGS sequence"/>
</dbReference>
<dbReference type="CDD" id="cd00383">
    <property type="entry name" value="trans_reg_C"/>
    <property type="match status" value="1"/>
</dbReference>
<evidence type="ECO:0000259" key="7">
    <source>
        <dbReference type="PROSITE" id="PS51755"/>
    </source>
</evidence>
<evidence type="ECO:0000256" key="2">
    <source>
        <dbReference type="ARBA" id="ARBA00023012"/>
    </source>
</evidence>
<dbReference type="SMART" id="SM00448">
    <property type="entry name" value="REC"/>
    <property type="match status" value="1"/>
</dbReference>
<dbReference type="CDD" id="cd17574">
    <property type="entry name" value="REC_OmpR"/>
    <property type="match status" value="1"/>
</dbReference>
<accession>A0ABN1MQJ2</accession>
<dbReference type="Gene3D" id="6.10.250.690">
    <property type="match status" value="1"/>
</dbReference>
<feature type="domain" description="OmpR/PhoB-type" evidence="7">
    <location>
        <begin position="132"/>
        <end position="229"/>
    </location>
</feature>
<dbReference type="PROSITE" id="PS51755">
    <property type="entry name" value="OMPR_PHOB"/>
    <property type="match status" value="1"/>
</dbReference>
<sequence>MSMKANILLVEDDMNLGFVVADQLRSNEYNVTLATDGAEGFKRFNDGNYHLCIFDVMMPKKDGFSLAQDIRKIDKDIPILFLTAKSDTQDKVKGFESGGDDYLTKPFSTEELMVRVKALLKRVNIVQEEENASTYKIGQYTFDSENYELKSTDFQKKLTKKEAEILSMLCKYKNQVLPRELVLNGVWGQDDYFVGRSLDVFITKLRKYLSGDDRVAITNVHGIGFKFICPEE</sequence>
<dbReference type="Pfam" id="PF00072">
    <property type="entry name" value="Response_reg"/>
    <property type="match status" value="1"/>
</dbReference>
<name>A0ABN1MQJ2_9FLAO</name>
<reference evidence="8 9" key="1">
    <citation type="journal article" date="2019" name="Int. J. Syst. Evol. Microbiol.">
        <title>The Global Catalogue of Microorganisms (GCM) 10K type strain sequencing project: providing services to taxonomists for standard genome sequencing and annotation.</title>
        <authorList>
            <consortium name="The Broad Institute Genomics Platform"/>
            <consortium name="The Broad Institute Genome Sequencing Center for Infectious Disease"/>
            <person name="Wu L."/>
            <person name="Ma J."/>
        </authorList>
    </citation>
    <scope>NUCLEOTIDE SEQUENCE [LARGE SCALE GENOMIC DNA]</scope>
    <source>
        <strain evidence="8 9">JCM 16083</strain>
    </source>
</reference>
<dbReference type="PANTHER" id="PTHR48111">
    <property type="entry name" value="REGULATOR OF RPOS"/>
    <property type="match status" value="1"/>
</dbReference>
<dbReference type="Gene3D" id="3.40.50.2300">
    <property type="match status" value="1"/>
</dbReference>
<keyword evidence="1 4" id="KW-0597">Phosphoprotein</keyword>
<evidence type="ECO:0000256" key="3">
    <source>
        <dbReference type="ARBA" id="ARBA00023125"/>
    </source>
</evidence>
<dbReference type="SUPFAM" id="SSF46894">
    <property type="entry name" value="C-terminal effector domain of the bipartite response regulators"/>
    <property type="match status" value="1"/>
</dbReference>
<dbReference type="Pfam" id="PF00486">
    <property type="entry name" value="Trans_reg_C"/>
    <property type="match status" value="1"/>
</dbReference>
<dbReference type="Gene3D" id="1.10.10.10">
    <property type="entry name" value="Winged helix-like DNA-binding domain superfamily/Winged helix DNA-binding domain"/>
    <property type="match status" value="1"/>
</dbReference>
<organism evidence="8 9">
    <name type="scientific">Wandonia haliotis</name>
    <dbReference type="NCBI Taxonomy" id="574963"/>
    <lineage>
        <taxon>Bacteria</taxon>
        <taxon>Pseudomonadati</taxon>
        <taxon>Bacteroidota</taxon>
        <taxon>Flavobacteriia</taxon>
        <taxon>Flavobacteriales</taxon>
        <taxon>Crocinitomicaceae</taxon>
        <taxon>Wandonia</taxon>
    </lineage>
</organism>
<dbReference type="PANTHER" id="PTHR48111:SF40">
    <property type="entry name" value="PHOSPHATE REGULON TRANSCRIPTIONAL REGULATORY PROTEIN PHOB"/>
    <property type="match status" value="1"/>
</dbReference>
<feature type="modified residue" description="4-aspartylphosphate" evidence="4">
    <location>
        <position position="55"/>
    </location>
</feature>
<evidence type="ECO:0000259" key="6">
    <source>
        <dbReference type="PROSITE" id="PS50110"/>
    </source>
</evidence>
<keyword evidence="2" id="KW-0902">Two-component regulatory system</keyword>
<dbReference type="InterPro" id="IPR036388">
    <property type="entry name" value="WH-like_DNA-bd_sf"/>
</dbReference>
<dbReference type="InterPro" id="IPR001867">
    <property type="entry name" value="OmpR/PhoB-type_DNA-bd"/>
</dbReference>
<evidence type="ECO:0000313" key="8">
    <source>
        <dbReference type="EMBL" id="GAA0875567.1"/>
    </source>
</evidence>
<dbReference type="InterPro" id="IPR039420">
    <property type="entry name" value="WalR-like"/>
</dbReference>
<evidence type="ECO:0000313" key="9">
    <source>
        <dbReference type="Proteomes" id="UP001501126"/>
    </source>
</evidence>
<dbReference type="SUPFAM" id="SSF52172">
    <property type="entry name" value="CheY-like"/>
    <property type="match status" value="1"/>
</dbReference>
<keyword evidence="3 5" id="KW-0238">DNA-binding</keyword>
<dbReference type="InterPro" id="IPR001789">
    <property type="entry name" value="Sig_transdc_resp-reg_receiver"/>
</dbReference>
<dbReference type="InterPro" id="IPR016032">
    <property type="entry name" value="Sig_transdc_resp-reg_C-effctor"/>
</dbReference>
<evidence type="ECO:0000256" key="4">
    <source>
        <dbReference type="PROSITE-ProRule" id="PRU00169"/>
    </source>
</evidence>
<evidence type="ECO:0000256" key="5">
    <source>
        <dbReference type="PROSITE-ProRule" id="PRU01091"/>
    </source>
</evidence>
<keyword evidence="9" id="KW-1185">Reference proteome</keyword>
<dbReference type="PROSITE" id="PS50110">
    <property type="entry name" value="RESPONSE_REGULATORY"/>
    <property type="match status" value="1"/>
</dbReference>
<dbReference type="InterPro" id="IPR011006">
    <property type="entry name" value="CheY-like_superfamily"/>
</dbReference>
<dbReference type="EMBL" id="BAAAFH010000011">
    <property type="protein sequence ID" value="GAA0875567.1"/>
    <property type="molecule type" value="Genomic_DNA"/>
</dbReference>
<evidence type="ECO:0000256" key="1">
    <source>
        <dbReference type="ARBA" id="ARBA00022553"/>
    </source>
</evidence>
<feature type="DNA-binding region" description="OmpR/PhoB-type" evidence="5">
    <location>
        <begin position="132"/>
        <end position="229"/>
    </location>
</feature>
<comment type="caution">
    <text evidence="8">The sequence shown here is derived from an EMBL/GenBank/DDBJ whole genome shotgun (WGS) entry which is preliminary data.</text>
</comment>